<feature type="chain" id="PRO_5013381115" evidence="1">
    <location>
        <begin position="31"/>
        <end position="97"/>
    </location>
</feature>
<dbReference type="EMBL" id="CP018839">
    <property type="protein sequence ID" value="APR06002.1"/>
    <property type="molecule type" value="Genomic_DNA"/>
</dbReference>
<reference evidence="2 3" key="1">
    <citation type="submission" date="2016-12" db="EMBL/GenBank/DDBJ databases">
        <title>Complete genome sequence of Thauera chlorobenzoica, a Betaproteobacterium degrading haloaromatics anaerobically to CO2 and halides.</title>
        <authorList>
            <person name="Goris T."/>
            <person name="Mergelsberg M."/>
            <person name="Boll M."/>
        </authorList>
    </citation>
    <scope>NUCLEOTIDE SEQUENCE [LARGE SCALE GENOMIC DNA]</scope>
    <source>
        <strain evidence="2 3">3CB1</strain>
    </source>
</reference>
<name>A0A1L6FGE5_9RHOO</name>
<keyword evidence="1" id="KW-0732">Signal</keyword>
<dbReference type="KEGG" id="tcl:Tchl_3195"/>
<protein>
    <submittedName>
        <fullName evidence="2">Uncharacterized protein</fullName>
    </submittedName>
</protein>
<dbReference type="Proteomes" id="UP000185739">
    <property type="component" value="Chromosome"/>
</dbReference>
<evidence type="ECO:0000313" key="2">
    <source>
        <dbReference type="EMBL" id="APR06002.1"/>
    </source>
</evidence>
<accession>A0A1L6FGE5</accession>
<organism evidence="2 3">
    <name type="scientific">Thauera chlorobenzoica</name>
    <dbReference type="NCBI Taxonomy" id="96773"/>
    <lineage>
        <taxon>Bacteria</taxon>
        <taxon>Pseudomonadati</taxon>
        <taxon>Pseudomonadota</taxon>
        <taxon>Betaproteobacteria</taxon>
        <taxon>Rhodocyclales</taxon>
        <taxon>Zoogloeaceae</taxon>
        <taxon>Thauera</taxon>
    </lineage>
</organism>
<keyword evidence="3" id="KW-1185">Reference proteome</keyword>
<proteinExistence type="predicted"/>
<gene>
    <name evidence="2" type="ORF">Tchl_3195</name>
</gene>
<dbReference type="STRING" id="96773.Tchl_3195"/>
<evidence type="ECO:0000256" key="1">
    <source>
        <dbReference type="SAM" id="SignalP"/>
    </source>
</evidence>
<dbReference type="AlphaFoldDB" id="A0A1L6FGE5"/>
<evidence type="ECO:0000313" key="3">
    <source>
        <dbReference type="Proteomes" id="UP000185739"/>
    </source>
</evidence>
<sequence>MRPTRRAPAAFIPLFCLFTLALCLLLPARAADTGLDAGRKQAGIHAMGAEHALVGLVGVVVDEARVAGRIGTGFHGGTPEAVGVGVTLGLRWPCQNW</sequence>
<feature type="signal peptide" evidence="1">
    <location>
        <begin position="1"/>
        <end position="30"/>
    </location>
</feature>